<evidence type="ECO:0000256" key="12">
    <source>
        <dbReference type="PIRSR" id="PIRSR005604-2"/>
    </source>
</evidence>
<evidence type="ECO:0000256" key="6">
    <source>
        <dbReference type="ARBA" id="ARBA00022801"/>
    </source>
</evidence>
<evidence type="ECO:0000256" key="8">
    <source>
        <dbReference type="ARBA" id="ARBA00023180"/>
    </source>
</evidence>
<dbReference type="FunFam" id="2.60.120.200:FF:000025">
    <property type="entry name" value="Xyloglucan endotransglucosylase/hydrolase"/>
    <property type="match status" value="1"/>
</dbReference>
<feature type="non-terminal residue" evidence="15">
    <location>
        <position position="332"/>
    </location>
</feature>
<dbReference type="InterPro" id="IPR008263">
    <property type="entry name" value="GH16_AS"/>
</dbReference>
<evidence type="ECO:0000256" key="4">
    <source>
        <dbReference type="ARBA" id="ARBA00022679"/>
    </source>
</evidence>
<dbReference type="Gene3D" id="2.60.120.200">
    <property type="match status" value="1"/>
</dbReference>
<dbReference type="GO" id="GO:0010411">
    <property type="term" value="P:xyloglucan metabolic process"/>
    <property type="evidence" value="ECO:0007669"/>
    <property type="project" value="InterPro"/>
</dbReference>
<dbReference type="EMBL" id="CAJVSB020000891">
    <property type="protein sequence ID" value="CAH2080418.1"/>
    <property type="molecule type" value="Genomic_DNA"/>
</dbReference>
<dbReference type="GO" id="GO:0004553">
    <property type="term" value="F:hydrolase activity, hydrolyzing O-glycosyl compounds"/>
    <property type="evidence" value="ECO:0007669"/>
    <property type="project" value="InterPro"/>
</dbReference>
<organism evidence="15 16">
    <name type="scientific">Thlaspi arvense</name>
    <name type="common">Field penny-cress</name>
    <dbReference type="NCBI Taxonomy" id="13288"/>
    <lineage>
        <taxon>Eukaryota</taxon>
        <taxon>Viridiplantae</taxon>
        <taxon>Streptophyta</taxon>
        <taxon>Embryophyta</taxon>
        <taxon>Tracheophyta</taxon>
        <taxon>Spermatophyta</taxon>
        <taxon>Magnoliopsida</taxon>
        <taxon>eudicotyledons</taxon>
        <taxon>Gunneridae</taxon>
        <taxon>Pentapetalae</taxon>
        <taxon>rosids</taxon>
        <taxon>malvids</taxon>
        <taxon>Brassicales</taxon>
        <taxon>Brassicaceae</taxon>
        <taxon>Thlaspideae</taxon>
        <taxon>Thlaspi</taxon>
    </lineage>
</organism>
<evidence type="ECO:0000256" key="5">
    <source>
        <dbReference type="ARBA" id="ARBA00022729"/>
    </source>
</evidence>
<evidence type="ECO:0000256" key="13">
    <source>
        <dbReference type="RuleBase" id="RU361120"/>
    </source>
</evidence>
<keyword evidence="8" id="KW-0325">Glycoprotein</keyword>
<keyword evidence="6 13" id="KW-0378">Hydrolase</keyword>
<dbReference type="InterPro" id="IPR008264">
    <property type="entry name" value="Beta_glucanase"/>
</dbReference>
<feature type="domain" description="GH16" evidence="14">
    <location>
        <begin position="72"/>
        <end position="266"/>
    </location>
</feature>
<evidence type="ECO:0000256" key="1">
    <source>
        <dbReference type="ARBA" id="ARBA00022512"/>
    </source>
</evidence>
<evidence type="ECO:0000256" key="3">
    <source>
        <dbReference type="ARBA" id="ARBA00022525"/>
    </source>
</evidence>
<dbReference type="PANTHER" id="PTHR31062">
    <property type="entry name" value="XYLOGLUCAN ENDOTRANSGLUCOSYLASE/HYDROLASE PROTEIN 8-RELATED"/>
    <property type="match status" value="1"/>
</dbReference>
<dbReference type="SUPFAM" id="SSF49899">
    <property type="entry name" value="Concanavalin A-like lectins/glucanases"/>
    <property type="match status" value="1"/>
</dbReference>
<dbReference type="Proteomes" id="UP000836841">
    <property type="component" value="Unassembled WGS sequence"/>
</dbReference>
<protein>
    <recommendedName>
        <fullName evidence="13">Xyloglucan endotransglucosylase/hydrolase</fullName>
        <ecNumber evidence="13">2.4.1.207</ecNumber>
    </recommendedName>
</protein>
<comment type="PTM">
    <text evidence="13">Contains at least one intrachain disulfide bond essential for its enzymatic activity.</text>
</comment>
<feature type="active site" description="Nucleophile" evidence="11">
    <location>
        <position position="152"/>
    </location>
</feature>
<dbReference type="PRINTS" id="PR00737">
    <property type="entry name" value="GLHYDRLASE16"/>
</dbReference>
<evidence type="ECO:0000313" key="15">
    <source>
        <dbReference type="EMBL" id="CAH2080418.1"/>
    </source>
</evidence>
<gene>
    <name evidence="15" type="ORF">TAV2_LOCUS26125</name>
</gene>
<feature type="active site" description="Proton donor" evidence="11">
    <location>
        <position position="156"/>
    </location>
</feature>
<dbReference type="InterPro" id="IPR000757">
    <property type="entry name" value="Beta-glucanase-like"/>
</dbReference>
<keyword evidence="7" id="KW-1015">Disulfide bond</keyword>
<feature type="non-terminal residue" evidence="15">
    <location>
        <position position="1"/>
    </location>
</feature>
<dbReference type="GO" id="GO:0048046">
    <property type="term" value="C:apoplast"/>
    <property type="evidence" value="ECO:0007669"/>
    <property type="project" value="UniProtKB-SubCell"/>
</dbReference>
<dbReference type="InterPro" id="IPR044791">
    <property type="entry name" value="Beta-glucanase/XTH"/>
</dbReference>
<comment type="similarity">
    <text evidence="13">Belongs to the glycosyl hydrolase 16 family.</text>
</comment>
<dbReference type="InterPro" id="IPR010713">
    <property type="entry name" value="XET_C"/>
</dbReference>
<keyword evidence="3 13" id="KW-0964">Secreted</keyword>
<dbReference type="GO" id="GO:0071555">
    <property type="term" value="P:cell wall organization"/>
    <property type="evidence" value="ECO:0007669"/>
    <property type="project" value="UniProtKB-KW"/>
</dbReference>
<keyword evidence="16" id="KW-1185">Reference proteome</keyword>
<evidence type="ECO:0000313" key="16">
    <source>
        <dbReference type="Proteomes" id="UP000836841"/>
    </source>
</evidence>
<dbReference type="AlphaFoldDB" id="A0AAU9T7K5"/>
<keyword evidence="10 13" id="KW-0961">Cell wall biogenesis/degradation</keyword>
<dbReference type="EC" id="2.4.1.207" evidence="13"/>
<dbReference type="CDD" id="cd02176">
    <property type="entry name" value="GH16_XET"/>
    <property type="match status" value="1"/>
</dbReference>
<reference evidence="15 16" key="1">
    <citation type="submission" date="2022-03" db="EMBL/GenBank/DDBJ databases">
        <authorList>
            <person name="Nunn A."/>
            <person name="Chopra R."/>
            <person name="Nunn A."/>
            <person name="Contreras Garrido A."/>
        </authorList>
    </citation>
    <scope>NUCLEOTIDE SEQUENCE [LARGE SCALE GENOMIC DNA]</scope>
</reference>
<keyword evidence="5" id="KW-0732">Signal</keyword>
<proteinExistence type="inferred from homology"/>
<dbReference type="GO" id="GO:0016762">
    <property type="term" value="F:xyloglucan:xyloglucosyl transferase activity"/>
    <property type="evidence" value="ECO:0007669"/>
    <property type="project" value="UniProtKB-EC"/>
</dbReference>
<dbReference type="InterPro" id="IPR013320">
    <property type="entry name" value="ConA-like_dom_sf"/>
</dbReference>
<keyword evidence="9 13" id="KW-0326">Glycosidase</keyword>
<keyword evidence="2 13" id="KW-0052">Apoplast</keyword>
<dbReference type="PROSITE" id="PS51762">
    <property type="entry name" value="GH16_2"/>
    <property type="match status" value="1"/>
</dbReference>
<comment type="caution">
    <text evidence="15">The sequence shown here is derived from an EMBL/GenBank/DDBJ whole genome shotgun (WGS) entry which is preliminary data.</text>
</comment>
<feature type="glycosylation site" description="N-linked (GlcNAc...) asparagine" evidence="12">
    <location>
        <position position="160"/>
    </location>
</feature>
<evidence type="ECO:0000256" key="9">
    <source>
        <dbReference type="ARBA" id="ARBA00023295"/>
    </source>
</evidence>
<dbReference type="Pfam" id="PF06955">
    <property type="entry name" value="XET_C"/>
    <property type="match status" value="1"/>
</dbReference>
<comment type="subcellular location">
    <subcellularLocation>
        <location evidence="13">Secreted</location>
        <location evidence="13">Cell wall</location>
    </subcellularLocation>
    <subcellularLocation>
        <location evidence="13">Secreted</location>
        <location evidence="13">Extracellular space</location>
        <location evidence="13">Apoplast</location>
    </subcellularLocation>
</comment>
<dbReference type="PROSITE" id="PS01034">
    <property type="entry name" value="GH16_1"/>
    <property type="match status" value="1"/>
</dbReference>
<accession>A0AAU9T7K5</accession>
<dbReference type="GO" id="GO:0042546">
    <property type="term" value="P:cell wall biogenesis"/>
    <property type="evidence" value="ECO:0007669"/>
    <property type="project" value="InterPro"/>
</dbReference>
<keyword evidence="4 13" id="KW-0808">Transferase</keyword>
<dbReference type="PIRSF" id="PIRSF005604">
    <property type="entry name" value="XET"/>
    <property type="match status" value="1"/>
</dbReference>
<comment type="function">
    <text evidence="13">Catalyzes xyloglucan endohydrolysis (XEH) and/or endotransglycosylation (XET). Cleaves and religates xyloglucan polymers, an essential constituent of the primary cell wall, and thereby participates in cell wall construction of growing tissues.</text>
</comment>
<dbReference type="Pfam" id="PF00722">
    <property type="entry name" value="Glyco_hydro_16"/>
    <property type="match status" value="1"/>
</dbReference>
<evidence type="ECO:0000256" key="7">
    <source>
        <dbReference type="ARBA" id="ARBA00023157"/>
    </source>
</evidence>
<evidence type="ECO:0000256" key="11">
    <source>
        <dbReference type="PIRSR" id="PIRSR005604-1"/>
    </source>
</evidence>
<dbReference type="InterPro" id="IPR016455">
    <property type="entry name" value="XTH"/>
</dbReference>
<name>A0AAU9T7K5_THLAR</name>
<sequence length="332" mass="38063">SSLSPHKHLQSSSPSPSLLYKYPTPLLTPQATTHPKQSIIFNLSLSKMAFSFFRRFSVLSLLALGLSSLVNVTFGGNFYQDFDITWGDHRAKIYNGGQLLSLSLDKISGSGFKSKKEYLFGRIDMQLKLVAGNSAGTVTAYYLSSLGPTHDEIDFEFLGNLSGDPYILHTNVFTQGKGNREQQFYLWFDPTTNFHTYSIVWNPRHIIFMVDETPIRVFRNGESVGMPFPKNQPMRIYSSLWNADDWATRGGLVKTDWTRAPFTAYYRNFKVQSISRSTMSDEWQSQELDANSQRRLRWVQKNYMIYNYCTDRKRFPQGLPPECRLGLAMLLS</sequence>
<evidence type="ECO:0000256" key="2">
    <source>
        <dbReference type="ARBA" id="ARBA00022523"/>
    </source>
</evidence>
<evidence type="ECO:0000256" key="10">
    <source>
        <dbReference type="ARBA" id="ARBA00023316"/>
    </source>
</evidence>
<evidence type="ECO:0000259" key="14">
    <source>
        <dbReference type="PROSITE" id="PS51762"/>
    </source>
</evidence>
<keyword evidence="1 13" id="KW-0134">Cell wall</keyword>